<name>A0A7U2MD48_ASPFN</name>
<reference evidence="2" key="1">
    <citation type="journal article" date="2021" name="G3 (Bethesda)">
        <title>Chromosome assembled and annotated genome sequence of Aspergillus flavus NRRL 3357.</title>
        <authorList>
            <person name="Skerker J.M."/>
            <person name="Pianalto K.M."/>
            <person name="Mondo S.J."/>
            <person name="Yang K."/>
            <person name="Arkin A.P."/>
            <person name="Keller N.P."/>
            <person name="Grigoriev I.V."/>
            <person name="Louise Glass N.L."/>
        </authorList>
    </citation>
    <scope>NUCLEOTIDE SEQUENCE [LARGE SCALE GENOMIC DNA]</scope>
    <source>
        <strain evidence="2">ATCC 200026 / FGSC A1120 / IAM 13836 / NRRL 3357 / JCM 12722 / SRRC 167</strain>
    </source>
</reference>
<protein>
    <submittedName>
        <fullName evidence="1">Uncharacterized protein</fullName>
    </submittedName>
</protein>
<dbReference type="Proteomes" id="UP000596276">
    <property type="component" value="Chromosome 2"/>
</dbReference>
<proteinExistence type="predicted"/>
<accession>A0A7U2MD48</accession>
<sequence length="104" mass="11629">MIKPLAMSIQGRRRVPTSLLLVQAQGHGEFPIPVIFLKASPIGPYFLLLTEKEDEHSRSPSGRSNVQRITRTLLSHPIISIPRNKSATYFTKSYANDPTLDTTL</sequence>
<dbReference type="AlphaFoldDB" id="A0A7U2MD48"/>
<dbReference type="VEuPathDB" id="FungiDB:F9C07_2099214"/>
<dbReference type="VEuPathDB" id="FungiDB:AFLA_012458"/>
<gene>
    <name evidence="1" type="ORF">F9C07_2099214</name>
</gene>
<dbReference type="EMBL" id="CP044622">
    <property type="protein sequence ID" value="QRD81512.1"/>
    <property type="molecule type" value="Genomic_DNA"/>
</dbReference>
<evidence type="ECO:0000313" key="2">
    <source>
        <dbReference type="Proteomes" id="UP000596276"/>
    </source>
</evidence>
<keyword evidence="2" id="KW-1185">Reference proteome</keyword>
<organism evidence="1 2">
    <name type="scientific">Aspergillus flavus (strain ATCC 200026 / FGSC A1120 / IAM 13836 / NRRL 3357 / JCM 12722 / SRRC 167)</name>
    <dbReference type="NCBI Taxonomy" id="332952"/>
    <lineage>
        <taxon>Eukaryota</taxon>
        <taxon>Fungi</taxon>
        <taxon>Dikarya</taxon>
        <taxon>Ascomycota</taxon>
        <taxon>Pezizomycotina</taxon>
        <taxon>Eurotiomycetes</taxon>
        <taxon>Eurotiomycetidae</taxon>
        <taxon>Eurotiales</taxon>
        <taxon>Aspergillaceae</taxon>
        <taxon>Aspergillus</taxon>
        <taxon>Aspergillus subgen. Circumdati</taxon>
    </lineage>
</organism>
<evidence type="ECO:0000313" key="1">
    <source>
        <dbReference type="EMBL" id="QRD81512.1"/>
    </source>
</evidence>